<feature type="transmembrane region" description="Helical" evidence="8">
    <location>
        <begin position="352"/>
        <end position="375"/>
    </location>
</feature>
<feature type="transmembrane region" description="Helical" evidence="8">
    <location>
        <begin position="77"/>
        <end position="107"/>
    </location>
</feature>
<dbReference type="PATRIC" id="fig|2041.4.peg.2444"/>
<dbReference type="Pfam" id="PF02386">
    <property type="entry name" value="TrkH"/>
    <property type="match status" value="1"/>
</dbReference>
<dbReference type="RefSeq" id="WP_067858836.1">
    <property type="nucleotide sequence ID" value="NZ_CP011502.1"/>
</dbReference>
<reference evidence="9 10" key="1">
    <citation type="journal article" date="1991" name="Int. J. Syst. Bacteriol.">
        <title>Description of the erythromycin-producing bacterium Arthrobacter sp. strain NRRL B-3381 as Aeromicrobium erythreum gen. nov., sp. nov.</title>
        <authorList>
            <person name="Miller E.S."/>
            <person name="Woese C.R."/>
            <person name="Brenner S."/>
        </authorList>
    </citation>
    <scope>NUCLEOTIDE SEQUENCE [LARGE SCALE GENOMIC DNA]</scope>
    <source>
        <strain evidence="9 10">AR18</strain>
    </source>
</reference>
<evidence type="ECO:0000313" key="9">
    <source>
        <dbReference type="EMBL" id="ALX05318.1"/>
    </source>
</evidence>
<dbReference type="PANTHER" id="PTHR32024">
    <property type="entry name" value="TRK SYSTEM POTASSIUM UPTAKE PROTEIN TRKG-RELATED"/>
    <property type="match status" value="1"/>
</dbReference>
<name>A0A0U4CQG5_9ACTN</name>
<evidence type="ECO:0000256" key="3">
    <source>
        <dbReference type="ARBA" id="ARBA00022475"/>
    </source>
</evidence>
<keyword evidence="2" id="KW-0813">Transport</keyword>
<evidence type="ECO:0000313" key="10">
    <source>
        <dbReference type="Proteomes" id="UP000067689"/>
    </source>
</evidence>
<dbReference type="KEGG" id="aer:AERYTH_11705"/>
<feature type="transmembrane region" description="Helical" evidence="8">
    <location>
        <begin position="409"/>
        <end position="431"/>
    </location>
</feature>
<feature type="transmembrane region" description="Helical" evidence="8">
    <location>
        <begin position="128"/>
        <end position="147"/>
    </location>
</feature>
<feature type="transmembrane region" description="Helical" evidence="8">
    <location>
        <begin position="193"/>
        <end position="213"/>
    </location>
</feature>
<organism evidence="9 10">
    <name type="scientific">Aeromicrobium erythreum</name>
    <dbReference type="NCBI Taxonomy" id="2041"/>
    <lineage>
        <taxon>Bacteria</taxon>
        <taxon>Bacillati</taxon>
        <taxon>Actinomycetota</taxon>
        <taxon>Actinomycetes</taxon>
        <taxon>Propionibacteriales</taxon>
        <taxon>Nocardioidaceae</taxon>
        <taxon>Aeromicrobium</taxon>
    </lineage>
</organism>
<evidence type="ECO:0000256" key="4">
    <source>
        <dbReference type="ARBA" id="ARBA00022692"/>
    </source>
</evidence>
<dbReference type="PANTHER" id="PTHR32024:SF1">
    <property type="entry name" value="KTR SYSTEM POTASSIUM UPTAKE PROTEIN B"/>
    <property type="match status" value="1"/>
</dbReference>
<keyword evidence="4 8" id="KW-0812">Transmembrane</keyword>
<feature type="transmembrane region" description="Helical" evidence="8">
    <location>
        <begin position="314"/>
        <end position="332"/>
    </location>
</feature>
<dbReference type="Proteomes" id="UP000067689">
    <property type="component" value="Chromosome"/>
</dbReference>
<comment type="subcellular location">
    <subcellularLocation>
        <location evidence="1">Cell membrane</location>
        <topology evidence="1">Multi-pass membrane protein</topology>
    </subcellularLocation>
</comment>
<gene>
    <name evidence="9" type="ORF">AERYTH_11705</name>
</gene>
<keyword evidence="5 8" id="KW-1133">Transmembrane helix</keyword>
<keyword evidence="3" id="KW-1003">Cell membrane</keyword>
<proteinExistence type="predicted"/>
<protein>
    <submittedName>
        <fullName evidence="9">ATPase</fullName>
    </submittedName>
</protein>
<feature type="transmembrane region" description="Helical" evidence="8">
    <location>
        <begin position="234"/>
        <end position="254"/>
    </location>
</feature>
<evidence type="ECO:0000256" key="1">
    <source>
        <dbReference type="ARBA" id="ARBA00004651"/>
    </source>
</evidence>
<evidence type="ECO:0000256" key="7">
    <source>
        <dbReference type="ARBA" id="ARBA00023136"/>
    </source>
</evidence>
<dbReference type="GO" id="GO:0030001">
    <property type="term" value="P:metal ion transport"/>
    <property type="evidence" value="ECO:0007669"/>
    <property type="project" value="UniProtKB-ARBA"/>
</dbReference>
<dbReference type="EMBL" id="CP011502">
    <property type="protein sequence ID" value="ALX05318.1"/>
    <property type="molecule type" value="Genomic_DNA"/>
</dbReference>
<dbReference type="AlphaFoldDB" id="A0A0U4CQG5"/>
<keyword evidence="10" id="KW-1185">Reference proteome</keyword>
<sequence>MPRPRIPAAIAHPVRLLPLTFFALVVLGTLLLLLPVARSAEGRADLVDAFFTSASAVTVTGLASVDTSTYWSPTGQAIILVLVEIGGLGIVALATVLGLFIGGRLGLRTRLVAQADMHVVNIGEVRPLFRRVAVTMFGFQAVIAAILTTRYRLAYFDDLPTALWHGVFDSVMAFNNAGFSLNSDSLVGYAGDGLIIIPICVAVFIGAMGFPVLAELFKEWRTPDRWTIHTRLTVWGSLGLLVFGALTFLALEWANPDTLAPMSVHDKLVTGIEGGIMPRSGGLNSFDWGAVSGETLAIGTILMFIGGGSASTAGGIKVTTFLLLAFVILAELRGDPEVTVGNRSVGPAVVRTALSIALLSVMLVTSMTLLIMILTDFPFDEVLFETTSAFATVGLSTGLTPQLPDSAKLVLAVLMFIGRVGTIAAASAFVLRRRAPRYHLPEEQPIIG</sequence>
<dbReference type="OrthoDB" id="9810952at2"/>
<dbReference type="InterPro" id="IPR003445">
    <property type="entry name" value="Cat_transpt"/>
</dbReference>
<keyword evidence="6" id="KW-0406">Ion transport</keyword>
<evidence type="ECO:0000256" key="8">
    <source>
        <dbReference type="SAM" id="Phobius"/>
    </source>
</evidence>
<dbReference type="GO" id="GO:0005886">
    <property type="term" value="C:plasma membrane"/>
    <property type="evidence" value="ECO:0007669"/>
    <property type="project" value="UniProtKB-SubCell"/>
</dbReference>
<keyword evidence="7 8" id="KW-0472">Membrane</keyword>
<evidence type="ECO:0000256" key="2">
    <source>
        <dbReference type="ARBA" id="ARBA00022448"/>
    </source>
</evidence>
<dbReference type="STRING" id="2041.AERYTH_11705"/>
<evidence type="ECO:0000256" key="5">
    <source>
        <dbReference type="ARBA" id="ARBA00022989"/>
    </source>
</evidence>
<dbReference type="GO" id="GO:0008324">
    <property type="term" value="F:monoatomic cation transmembrane transporter activity"/>
    <property type="evidence" value="ECO:0007669"/>
    <property type="project" value="InterPro"/>
</dbReference>
<evidence type="ECO:0000256" key="6">
    <source>
        <dbReference type="ARBA" id="ARBA00023065"/>
    </source>
</evidence>
<accession>A0A0U4CQG5</accession>